<name>A0ABV5RDV9_9ACTN</name>
<dbReference type="Pfam" id="PF13671">
    <property type="entry name" value="AAA_33"/>
    <property type="match status" value="1"/>
</dbReference>
<gene>
    <name evidence="1" type="ORF">ACFFTL_28160</name>
</gene>
<dbReference type="EMBL" id="JBHMCG010000118">
    <property type="protein sequence ID" value="MFB9576058.1"/>
    <property type="molecule type" value="Genomic_DNA"/>
</dbReference>
<evidence type="ECO:0000313" key="2">
    <source>
        <dbReference type="Proteomes" id="UP001589710"/>
    </source>
</evidence>
<proteinExistence type="predicted"/>
<keyword evidence="2" id="KW-1185">Reference proteome</keyword>
<reference evidence="1 2" key="1">
    <citation type="submission" date="2024-09" db="EMBL/GenBank/DDBJ databases">
        <authorList>
            <person name="Sun Q."/>
            <person name="Mori K."/>
        </authorList>
    </citation>
    <scope>NUCLEOTIDE SEQUENCE [LARGE SCALE GENOMIC DNA]</scope>
    <source>
        <strain evidence="1 2">JCM 3331</strain>
    </source>
</reference>
<dbReference type="Gene3D" id="3.40.50.300">
    <property type="entry name" value="P-loop containing nucleotide triphosphate hydrolases"/>
    <property type="match status" value="1"/>
</dbReference>
<dbReference type="RefSeq" id="WP_345511227.1">
    <property type="nucleotide sequence ID" value="NZ_BAAAXD010000011.1"/>
</dbReference>
<evidence type="ECO:0000313" key="1">
    <source>
        <dbReference type="EMBL" id="MFB9576058.1"/>
    </source>
</evidence>
<dbReference type="SUPFAM" id="SSF52540">
    <property type="entry name" value="P-loop containing nucleoside triphosphate hydrolases"/>
    <property type="match status" value="1"/>
</dbReference>
<protein>
    <submittedName>
        <fullName evidence="1">AAA family ATPase</fullName>
    </submittedName>
</protein>
<dbReference type="Proteomes" id="UP001589710">
    <property type="component" value="Unassembled WGS sequence"/>
</dbReference>
<accession>A0ABV5RDV9</accession>
<sequence length="180" mass="20044">MIVWVNGAFGSGKTTLVAELHRRWPEALVYDPEQIGYVLRGIVEVPKGNFQHLPLWRRQVASMAIGLVEEYGRPVLAPMTVVHPHYAEEIFGALEAAGVTVHHFFLEVPADVLERRLDARVVAPDDPARDEAARRWGKAQIAQCVAAVDTLRPGTVLLDGERPTRELADEVLTHVGTEWQ</sequence>
<organism evidence="1 2">
    <name type="scientific">Streptomyces yanii</name>
    <dbReference type="NCBI Taxonomy" id="78510"/>
    <lineage>
        <taxon>Bacteria</taxon>
        <taxon>Bacillati</taxon>
        <taxon>Actinomycetota</taxon>
        <taxon>Actinomycetes</taxon>
        <taxon>Kitasatosporales</taxon>
        <taxon>Streptomycetaceae</taxon>
        <taxon>Streptomyces</taxon>
    </lineage>
</organism>
<dbReference type="InterPro" id="IPR027417">
    <property type="entry name" value="P-loop_NTPase"/>
</dbReference>
<comment type="caution">
    <text evidence="1">The sequence shown here is derived from an EMBL/GenBank/DDBJ whole genome shotgun (WGS) entry which is preliminary data.</text>
</comment>